<sequence>MRPISEGPDIPERVPPALLRAWATKLRQLQVAHDRAVARAQAAQRRAALLIRQRALHQAELARVNAQITATQETVTRKRAEVAALSAQVDEHRAARDAATARLLGTDRLSGTVATTHPLLLFPVRVETRFAARRTGPGTDLLLRVYPDDIHLDSHEPAFTEEEERRGKEFWAHVAAAPTGPDRQEHVRQGWQRLTEQFGTTRAAWIAHVLDPAQGRTVSRRNDSWTRAPHTQVLPDRWVAVGYRGDAVRVTAWGKAIPETVAVGPDPGSTGPLGSNGLPPVDEGMKWITDFDTAESIGMGLRIPITEEDAKAGFDRIVVLGLKASWDAPTTAGRLVELFNAHHYTGSLALVEQQVPTNNTAEASAGYRSTGRDAADSMGVELGSSLIRPGSDGELLAQTLGLPAALFAHVRGADGAEQRRASLMQAALLALCDSPLLRQLLGAAGADMLRDHFTKYVRARGPLPVLRIDSQPYGLLPVAALDRWTSTTDQDQDKVLATWWRAQRLTRRRQVPQALQTTVESNPVVLLAQEANAFRYTLREFPEISTQQPPVPQRLLSPAFRTLLLTRALSSPHEPAWDELTTLPEPVRQQLLAEVMDLLTYRIDAWGTSLATRRLAVMRQTAPTGIRLGAYGWVEQVRRAAPLQPVPALPAGVPAPLVRSAQNKGFVHAPSLGHAAAAAVLRSGYLSQESNRASGTSPFAVDLSSERVHRAKWLLDGVRQGQSLTALLGYRFERHLHDRGLDRYIQRFRALTSFTATDRFADIRDTLTRAERVAKEVTLLTSQRDQAQRRAEDARGLKTERERRAETYRAELGTIATLAQQAQAAQAQVAQAAQVLAQQQAAKPQGKVIQPTVRRYAVQLLEARDLDEWDNRVEQLTQTHATALAQAAAAQQLVSARDSSRLLAERAQAKLLNAADPDSIPAAQQMAARQETLAAELDRQALAKEGGQRGKAMADLIAARAALTTRLAAQWNEALKSLPAAAVVDGLALHRRWTASQQRQAPQTPWDVTTVPFGNATLGFPPPGSADFTALVEALKALDDLVDSVGDSVVAESVYQLVQGNPLRSGATLDAIAAGEVPPPELDVIRTPRSGIGLTHRLCTLFPATDSTAPPGWPTNSPSARAQAEPILTAWVATLLPNPAQVRCKADYVHEQSGQVYQTIESALTSLGLTPLDAVYLAEGNTRAQQAELEQRWRFVLQQTRPATVPPDAIIRLQFGRDHGWAAEIVSVSEWCEVATTLRRLLSNARSLDGRDLSLPESPADSGLNHDEFAGRASRASQALTDARARLNSLLPPPSSDDLTADLDEVRRALFSLASFGIPSAVPMDIGGTGPEARSMLLTQARSVVLEAQRRVDRIAESDQGFVRANATPEERRDHDLARFRIIFGQDFLALPRMTAANAAQLNETFAAGLSLQGQDPMAAVTWFQRAAYVRPGATRLNEAMLYAETVGSAALRFQVGQLPYQAQDRWVALLPAPDQPFPRGRLSLVAQISSAQPLRFDQPFAGLLIDEWVETVPSPNETTGVTFHYDQPNNAPPQALLLAVPADRRATWDLNSLEAVLQETMDLARLRAVAPDSGDELIWVEDQLPEGATPLGDGETWTWIRMKPEPLSGTRAHQSVVAAGMHQHYFQGAKAALFVSVGDRLFSHIYLDPARMPRQVMLQWHDGSWDHRAYWGENLIPWGTDNTVSRQYMGPLPPPGRWVRLEVPAATVGLEGRIVDGMAFTLFDGTATWDRAGKRALQPVGSGEQDPSAPALLFTGGSLDFTSVIDPAIGA</sequence>
<keyword evidence="1" id="KW-0175">Coiled coil</keyword>
<gene>
    <name evidence="2" type="ORF">NSPZN2_80005</name>
</gene>
<organism evidence="2 3">
    <name type="scientific">Nitrospira defluvii</name>
    <dbReference type="NCBI Taxonomy" id="330214"/>
    <lineage>
        <taxon>Bacteria</taxon>
        <taxon>Pseudomonadati</taxon>
        <taxon>Nitrospirota</taxon>
        <taxon>Nitrospiria</taxon>
        <taxon>Nitrospirales</taxon>
        <taxon>Nitrospiraceae</taxon>
        <taxon>Nitrospira</taxon>
    </lineage>
</organism>
<dbReference type="EMBL" id="CAJNBJ010000021">
    <property type="protein sequence ID" value="CAE6799807.1"/>
    <property type="molecule type" value="Genomic_DNA"/>
</dbReference>
<dbReference type="RefSeq" id="WP_213044188.1">
    <property type="nucleotide sequence ID" value="NZ_CAJNBJ010000021.1"/>
</dbReference>
<feature type="coiled-coil region" evidence="1">
    <location>
        <begin position="815"/>
        <end position="842"/>
    </location>
</feature>
<evidence type="ECO:0000313" key="3">
    <source>
        <dbReference type="Proteomes" id="UP000675880"/>
    </source>
</evidence>
<dbReference type="Proteomes" id="UP000675880">
    <property type="component" value="Unassembled WGS sequence"/>
</dbReference>
<proteinExistence type="predicted"/>
<keyword evidence="3" id="KW-1185">Reference proteome</keyword>
<protein>
    <submittedName>
        <fullName evidence="2">Uncharacterized protein</fullName>
    </submittedName>
</protein>
<reference evidence="2 3" key="1">
    <citation type="submission" date="2021-02" db="EMBL/GenBank/DDBJ databases">
        <authorList>
            <person name="Han P."/>
        </authorList>
    </citation>
    <scope>NUCLEOTIDE SEQUENCE [LARGE SCALE GENOMIC DNA]</scope>
    <source>
        <strain evidence="2">Candidatus Nitrospira sp. ZN2</strain>
    </source>
</reference>
<accession>A0ABN7MFJ0</accession>
<name>A0ABN7MFJ0_9BACT</name>
<comment type="caution">
    <text evidence="2">The sequence shown here is derived from an EMBL/GenBank/DDBJ whole genome shotgun (WGS) entry which is preliminary data.</text>
</comment>
<evidence type="ECO:0000256" key="1">
    <source>
        <dbReference type="SAM" id="Coils"/>
    </source>
</evidence>
<evidence type="ECO:0000313" key="2">
    <source>
        <dbReference type="EMBL" id="CAE6799807.1"/>
    </source>
</evidence>